<dbReference type="InterPro" id="IPR009057">
    <property type="entry name" value="Homeodomain-like_sf"/>
</dbReference>
<keyword evidence="5" id="KW-1185">Reference proteome</keyword>
<dbReference type="InterPro" id="IPR001647">
    <property type="entry name" value="HTH_TetR"/>
</dbReference>
<dbReference type="Proteomes" id="UP000005444">
    <property type="component" value="Chromosome"/>
</dbReference>
<dbReference type="InterPro" id="IPR050624">
    <property type="entry name" value="HTH-type_Tx_Regulator"/>
</dbReference>
<reference evidence="4 5" key="1">
    <citation type="journal article" date="2012" name="J. Bacteriol.">
        <title>Complete Genome Sequence of the Beer Spoilage Organism Pediococcus claussenii ATCC BAA-344T.</title>
        <authorList>
            <person name="Pittet V."/>
            <person name="Abegunde T."/>
            <person name="Marfleet T."/>
            <person name="Haakensen M."/>
            <person name="Morrow K."/>
            <person name="Jayaprakash T."/>
            <person name="Schroeder K."/>
            <person name="Trost B."/>
            <person name="Byrns S."/>
            <person name="Bergsveinson J."/>
            <person name="Kusalik A."/>
            <person name="Ziola B."/>
        </authorList>
    </citation>
    <scope>NUCLEOTIDE SEQUENCE [LARGE SCALE GENOMIC DNA]</scope>
    <source>
        <strain evidence="4 5">ATCC BAA-344</strain>
    </source>
</reference>
<evidence type="ECO:0000256" key="1">
    <source>
        <dbReference type="ARBA" id="ARBA00023125"/>
    </source>
</evidence>
<dbReference type="SUPFAM" id="SSF46689">
    <property type="entry name" value="Homeodomain-like"/>
    <property type="match status" value="1"/>
</dbReference>
<sequence>MISNSYKKIITTFLDITSQKTVQKITISELMQRSNLKRETFYYYFDSKETLIEETLRFILFTPYLDKLNNNSIADANLTLLTTIKKYPIFFKDLLSPQNEYIFKQIYCQLSVETLTSFFTKDNGEKISSEFQLALKFYAYAVNNIIYEWIQQNFNIENDILVKQLSNIPHTLSTHF</sequence>
<dbReference type="KEGG" id="pce:PECL_178"/>
<dbReference type="AlphaFoldDB" id="G8PA62"/>
<gene>
    <name evidence="4" type="ordered locus">PECL_178</name>
</gene>
<dbReference type="Pfam" id="PF00440">
    <property type="entry name" value="TetR_N"/>
    <property type="match status" value="1"/>
</dbReference>
<evidence type="ECO:0000259" key="3">
    <source>
        <dbReference type="PROSITE" id="PS50977"/>
    </source>
</evidence>
<dbReference type="PANTHER" id="PTHR43479">
    <property type="entry name" value="ACREF/ENVCD OPERON REPRESSOR-RELATED"/>
    <property type="match status" value="1"/>
</dbReference>
<keyword evidence="1 2" id="KW-0238">DNA-binding</keyword>
<evidence type="ECO:0000256" key="2">
    <source>
        <dbReference type="PROSITE-ProRule" id="PRU00335"/>
    </source>
</evidence>
<feature type="domain" description="HTH tetR-type" evidence="3">
    <location>
        <begin position="3"/>
        <end position="63"/>
    </location>
</feature>
<dbReference type="HOGENOM" id="CLU_1523744_0_0_9"/>
<organism evidence="4 5">
    <name type="scientific">Pediococcus claussenii (strain ATCC BAA-344 / DSM 14800 / JCM 18046 / KCTC 3811 / LMG 21948 / P06)</name>
    <dbReference type="NCBI Taxonomy" id="701521"/>
    <lineage>
        <taxon>Bacteria</taxon>
        <taxon>Bacillati</taxon>
        <taxon>Bacillota</taxon>
        <taxon>Bacilli</taxon>
        <taxon>Lactobacillales</taxon>
        <taxon>Lactobacillaceae</taxon>
        <taxon>Pediococcus</taxon>
    </lineage>
</organism>
<dbReference type="Gene3D" id="1.10.357.10">
    <property type="entry name" value="Tetracycline Repressor, domain 2"/>
    <property type="match status" value="1"/>
</dbReference>
<dbReference type="STRING" id="701521.PECL_178"/>
<dbReference type="RefSeq" id="WP_014214699.1">
    <property type="nucleotide sequence ID" value="NC_016605.1"/>
</dbReference>
<feature type="DNA-binding region" description="H-T-H motif" evidence="2">
    <location>
        <begin position="26"/>
        <end position="45"/>
    </location>
</feature>
<evidence type="ECO:0000313" key="5">
    <source>
        <dbReference type="Proteomes" id="UP000005444"/>
    </source>
</evidence>
<proteinExistence type="predicted"/>
<protein>
    <submittedName>
        <fullName evidence="4">Transcriptional regulator, TetR family</fullName>
    </submittedName>
</protein>
<dbReference type="Pfam" id="PF14278">
    <property type="entry name" value="TetR_C_8"/>
    <property type="match status" value="1"/>
</dbReference>
<dbReference type="GO" id="GO:0003677">
    <property type="term" value="F:DNA binding"/>
    <property type="evidence" value="ECO:0007669"/>
    <property type="project" value="UniProtKB-UniRule"/>
</dbReference>
<accession>G8PA62</accession>
<dbReference type="PROSITE" id="PS50977">
    <property type="entry name" value="HTH_TETR_2"/>
    <property type="match status" value="1"/>
</dbReference>
<dbReference type="EMBL" id="CP003137">
    <property type="protein sequence ID" value="AEV94501.1"/>
    <property type="molecule type" value="Genomic_DNA"/>
</dbReference>
<dbReference type="InterPro" id="IPR039532">
    <property type="entry name" value="TetR_C_Firmicutes"/>
</dbReference>
<dbReference type="PATRIC" id="fig|701521.8.peg.167"/>
<name>G8PA62_PEDCP</name>
<dbReference type="eggNOG" id="COG1309">
    <property type="taxonomic scope" value="Bacteria"/>
</dbReference>
<evidence type="ECO:0000313" key="4">
    <source>
        <dbReference type="EMBL" id="AEV94501.1"/>
    </source>
</evidence>
<dbReference type="PANTHER" id="PTHR43479:SF11">
    <property type="entry name" value="ACREF_ENVCD OPERON REPRESSOR-RELATED"/>
    <property type="match status" value="1"/>
</dbReference>